<accession>A0A2Z2NTZ5</accession>
<dbReference type="KEGG" id="gai:IMCC3135_02350"/>
<evidence type="ECO:0000313" key="17">
    <source>
        <dbReference type="Proteomes" id="UP000250079"/>
    </source>
</evidence>
<dbReference type="CDD" id="cd03431">
    <property type="entry name" value="NUDIX_DNA_Glycosylase_C-MutY"/>
    <property type="match status" value="1"/>
</dbReference>
<dbReference type="InterPro" id="IPR044298">
    <property type="entry name" value="MIG/MutY"/>
</dbReference>
<dbReference type="PANTHER" id="PTHR42944:SF1">
    <property type="entry name" value="ADENINE DNA GLYCOSYLASE"/>
    <property type="match status" value="1"/>
</dbReference>
<feature type="domain" description="HhH-GPD" evidence="15">
    <location>
        <begin position="1"/>
        <end position="152"/>
    </location>
</feature>
<evidence type="ECO:0000313" key="16">
    <source>
        <dbReference type="EMBL" id="ASJ70584.1"/>
    </source>
</evidence>
<dbReference type="SUPFAM" id="SSF55811">
    <property type="entry name" value="Nudix"/>
    <property type="match status" value="1"/>
</dbReference>
<sequence length="320" mass="34944">MLQQTQVATVIPYYEKFMARFPTLQALSEAPEDDVLAHWSGLGYYARARNLHKCAQIAQREHDGELPQELDALVAMPGIGRSTAGAILSLALDQPHPILDGNVKRVLARHQAVEGWPGKSDVLKQLWMLSEELTPLQRTASFNQAMMDLGATVCTRSRPACIRCPLASDCQGLAGGEPTRFPGSKPKKVTPVKQTVMLALSLSTDDAHPQAGGTLLERRPSSGIWGGLWSLPEIDTLEQLDEWLHAAGLIATESPASVARLRHTFSHYHLDIDVQALAVKVNDGHVMEHRERVWYNSGPLPGGVAAPVSRILNNLVGELL</sequence>
<reference evidence="16 17" key="1">
    <citation type="submission" date="2016-12" db="EMBL/GenBank/DDBJ databases">
        <authorList>
            <person name="Song W.-J."/>
            <person name="Kurnit D.M."/>
        </authorList>
    </citation>
    <scope>NUCLEOTIDE SEQUENCE [LARGE SCALE GENOMIC DNA]</scope>
    <source>
        <strain evidence="16 17">IMCC3135</strain>
    </source>
</reference>
<comment type="similarity">
    <text evidence="3 14">Belongs to the Nth/MutY family.</text>
</comment>
<dbReference type="InterPro" id="IPR003265">
    <property type="entry name" value="HhH-GPD_domain"/>
</dbReference>
<dbReference type="InterPro" id="IPR015797">
    <property type="entry name" value="NUDIX_hydrolase-like_dom_sf"/>
</dbReference>
<comment type="function">
    <text evidence="2">Adenine glycosylase active on G-A mispairs. MutY also corrects error-prone DNA synthesis past GO lesions which are due to the oxidatively damaged form of guanine: 7,8-dihydro-8-oxoguanine (8-oxo-dGTP).</text>
</comment>
<dbReference type="Pfam" id="PF14815">
    <property type="entry name" value="NUDIX_4"/>
    <property type="match status" value="1"/>
</dbReference>
<dbReference type="GO" id="GO:0006298">
    <property type="term" value="P:mismatch repair"/>
    <property type="evidence" value="ECO:0007669"/>
    <property type="project" value="TreeGrafter"/>
</dbReference>
<dbReference type="FunFam" id="1.10.1670.10:FF:000002">
    <property type="entry name" value="Adenine DNA glycosylase"/>
    <property type="match status" value="1"/>
</dbReference>
<dbReference type="SUPFAM" id="SSF48150">
    <property type="entry name" value="DNA-glycosylase"/>
    <property type="match status" value="1"/>
</dbReference>
<name>A0A2Z2NTZ5_9GAMM</name>
<keyword evidence="11" id="KW-0411">Iron-sulfur</keyword>
<dbReference type="AlphaFoldDB" id="A0A2Z2NTZ5"/>
<evidence type="ECO:0000256" key="5">
    <source>
        <dbReference type="ARBA" id="ARBA00022023"/>
    </source>
</evidence>
<evidence type="ECO:0000256" key="3">
    <source>
        <dbReference type="ARBA" id="ARBA00008343"/>
    </source>
</evidence>
<protein>
    <recommendedName>
        <fullName evidence="5 14">Adenine DNA glycosylase</fullName>
        <ecNumber evidence="4 14">3.2.2.31</ecNumber>
    </recommendedName>
</protein>
<dbReference type="GO" id="GO:0035485">
    <property type="term" value="F:adenine/guanine mispair binding"/>
    <property type="evidence" value="ECO:0007669"/>
    <property type="project" value="TreeGrafter"/>
</dbReference>
<evidence type="ECO:0000256" key="13">
    <source>
        <dbReference type="ARBA" id="ARBA00023295"/>
    </source>
</evidence>
<dbReference type="InterPro" id="IPR023170">
    <property type="entry name" value="HhH_base_excis_C"/>
</dbReference>
<dbReference type="GO" id="GO:0000701">
    <property type="term" value="F:purine-specific mismatch base pair DNA N-glycosylase activity"/>
    <property type="evidence" value="ECO:0007669"/>
    <property type="project" value="UniProtKB-EC"/>
</dbReference>
<dbReference type="GO" id="GO:0046872">
    <property type="term" value="F:metal ion binding"/>
    <property type="evidence" value="ECO:0007669"/>
    <property type="project" value="UniProtKB-UniRule"/>
</dbReference>
<dbReference type="Gene3D" id="1.10.340.30">
    <property type="entry name" value="Hypothetical protein, domain 2"/>
    <property type="match status" value="1"/>
</dbReference>
<dbReference type="InterPro" id="IPR029119">
    <property type="entry name" value="MutY_C"/>
</dbReference>
<keyword evidence="8 14" id="KW-0227">DNA damage</keyword>
<keyword evidence="7" id="KW-0479">Metal-binding</keyword>
<dbReference type="GO" id="GO:0051539">
    <property type="term" value="F:4 iron, 4 sulfur cluster binding"/>
    <property type="evidence" value="ECO:0007669"/>
    <property type="project" value="UniProtKB-UniRule"/>
</dbReference>
<evidence type="ECO:0000256" key="10">
    <source>
        <dbReference type="ARBA" id="ARBA00023004"/>
    </source>
</evidence>
<proteinExistence type="inferred from homology"/>
<dbReference type="GO" id="GO:0032357">
    <property type="term" value="F:oxidized purine DNA binding"/>
    <property type="evidence" value="ECO:0007669"/>
    <property type="project" value="TreeGrafter"/>
</dbReference>
<evidence type="ECO:0000256" key="12">
    <source>
        <dbReference type="ARBA" id="ARBA00023204"/>
    </source>
</evidence>
<dbReference type="InterPro" id="IPR005760">
    <property type="entry name" value="A/G_AdeGlyc_MutY"/>
</dbReference>
<keyword evidence="13 14" id="KW-0326">Glycosidase</keyword>
<dbReference type="InterPro" id="IPR011257">
    <property type="entry name" value="DNA_glycosylase"/>
</dbReference>
<evidence type="ECO:0000256" key="6">
    <source>
        <dbReference type="ARBA" id="ARBA00022485"/>
    </source>
</evidence>
<dbReference type="InterPro" id="IPR004035">
    <property type="entry name" value="Endouclease-III_FeS-bd_BS"/>
</dbReference>
<evidence type="ECO:0000256" key="1">
    <source>
        <dbReference type="ARBA" id="ARBA00000843"/>
    </source>
</evidence>
<dbReference type="Gene3D" id="1.10.1670.10">
    <property type="entry name" value="Helix-hairpin-Helix base-excision DNA repair enzymes (C-terminal)"/>
    <property type="match status" value="1"/>
</dbReference>
<evidence type="ECO:0000256" key="9">
    <source>
        <dbReference type="ARBA" id="ARBA00022801"/>
    </source>
</evidence>
<dbReference type="Proteomes" id="UP000250079">
    <property type="component" value="Chromosome"/>
</dbReference>
<keyword evidence="12" id="KW-0234">DNA repair</keyword>
<dbReference type="EC" id="3.2.2.31" evidence="4 14"/>
<organism evidence="16 17">
    <name type="scientific">Granulosicoccus antarcticus IMCC3135</name>
    <dbReference type="NCBI Taxonomy" id="1192854"/>
    <lineage>
        <taxon>Bacteria</taxon>
        <taxon>Pseudomonadati</taxon>
        <taxon>Pseudomonadota</taxon>
        <taxon>Gammaproteobacteria</taxon>
        <taxon>Chromatiales</taxon>
        <taxon>Granulosicoccaceae</taxon>
        <taxon>Granulosicoccus</taxon>
    </lineage>
</organism>
<keyword evidence="9 16" id="KW-0378">Hydrolase</keyword>
<evidence type="ECO:0000256" key="8">
    <source>
        <dbReference type="ARBA" id="ARBA00022763"/>
    </source>
</evidence>
<evidence type="ECO:0000256" key="2">
    <source>
        <dbReference type="ARBA" id="ARBA00002933"/>
    </source>
</evidence>
<dbReference type="SMART" id="SM00478">
    <property type="entry name" value="ENDO3c"/>
    <property type="match status" value="1"/>
</dbReference>
<evidence type="ECO:0000256" key="11">
    <source>
        <dbReference type="ARBA" id="ARBA00023014"/>
    </source>
</evidence>
<comment type="catalytic activity">
    <reaction evidence="1 14">
        <text>Hydrolyzes free adenine bases from 7,8-dihydro-8-oxoguanine:adenine mismatched double-stranded DNA, leaving an apurinic site.</text>
        <dbReference type="EC" id="3.2.2.31"/>
    </reaction>
</comment>
<evidence type="ECO:0000256" key="14">
    <source>
        <dbReference type="RuleBase" id="RU365096"/>
    </source>
</evidence>
<gene>
    <name evidence="16" type="primary">mutY</name>
    <name evidence="16" type="ORF">IMCC3135_02350</name>
</gene>
<comment type="cofactor">
    <cofactor evidence="14">
        <name>[4Fe-4S] cluster</name>
        <dbReference type="ChEBI" id="CHEBI:49883"/>
    </cofactor>
    <text evidence="14">Binds 1 [4Fe-4S] cluster.</text>
</comment>
<dbReference type="PANTHER" id="PTHR42944">
    <property type="entry name" value="ADENINE DNA GLYCOSYLASE"/>
    <property type="match status" value="1"/>
</dbReference>
<dbReference type="NCBIfam" id="TIGR01084">
    <property type="entry name" value="mutY"/>
    <property type="match status" value="1"/>
</dbReference>
<dbReference type="CDD" id="cd00056">
    <property type="entry name" value="ENDO3c"/>
    <property type="match status" value="1"/>
</dbReference>
<keyword evidence="17" id="KW-1185">Reference proteome</keyword>
<dbReference type="GO" id="GO:0034039">
    <property type="term" value="F:8-oxo-7,8-dihydroguanine DNA N-glycosylase activity"/>
    <property type="evidence" value="ECO:0007669"/>
    <property type="project" value="TreeGrafter"/>
</dbReference>
<dbReference type="Gene3D" id="3.90.79.10">
    <property type="entry name" value="Nucleoside Triphosphate Pyrophosphohydrolase"/>
    <property type="match status" value="1"/>
</dbReference>
<evidence type="ECO:0000259" key="15">
    <source>
        <dbReference type="SMART" id="SM00478"/>
    </source>
</evidence>
<evidence type="ECO:0000256" key="7">
    <source>
        <dbReference type="ARBA" id="ARBA00022723"/>
    </source>
</evidence>
<dbReference type="PROSITE" id="PS00764">
    <property type="entry name" value="ENDONUCLEASE_III_1"/>
    <property type="match status" value="1"/>
</dbReference>
<keyword evidence="6" id="KW-0004">4Fe-4S</keyword>
<evidence type="ECO:0000256" key="4">
    <source>
        <dbReference type="ARBA" id="ARBA00012045"/>
    </source>
</evidence>
<dbReference type="Pfam" id="PF00730">
    <property type="entry name" value="HhH-GPD"/>
    <property type="match status" value="1"/>
</dbReference>
<dbReference type="GO" id="GO:0006284">
    <property type="term" value="P:base-excision repair"/>
    <property type="evidence" value="ECO:0007669"/>
    <property type="project" value="UniProtKB-UniRule"/>
</dbReference>
<keyword evidence="10 14" id="KW-0408">Iron</keyword>
<dbReference type="EMBL" id="CP018632">
    <property type="protein sequence ID" value="ASJ70584.1"/>
    <property type="molecule type" value="Genomic_DNA"/>
</dbReference>